<protein>
    <recommendedName>
        <fullName evidence="2">superoxide dismutase</fullName>
        <ecNumber evidence="2">1.15.1.1</ecNumber>
    </recommendedName>
</protein>
<feature type="transmembrane region" description="Helical" evidence="5">
    <location>
        <begin position="12"/>
        <end position="28"/>
    </location>
</feature>
<evidence type="ECO:0000256" key="3">
    <source>
        <dbReference type="ARBA" id="ARBA00022723"/>
    </source>
</evidence>
<evidence type="ECO:0000259" key="7">
    <source>
        <dbReference type="Pfam" id="PF02777"/>
    </source>
</evidence>
<dbReference type="FunFam" id="3.55.40.20:FF:000001">
    <property type="entry name" value="Superoxide dismutase"/>
    <property type="match status" value="1"/>
</dbReference>
<dbReference type="PANTHER" id="PTHR43595:SF2">
    <property type="entry name" value="SMALL RIBOSOMAL SUBUNIT PROTEIN MS42"/>
    <property type="match status" value="1"/>
</dbReference>
<keyword evidence="3" id="KW-0479">Metal-binding</keyword>
<dbReference type="Gene3D" id="3.55.40.20">
    <property type="entry name" value="Iron/manganese superoxide dismutase, C-terminal domain"/>
    <property type="match status" value="1"/>
</dbReference>
<dbReference type="AlphaFoldDB" id="A0A1I2GPG4"/>
<accession>A0A1I2GPG4</accession>
<reference evidence="9" key="1">
    <citation type="submission" date="2016-10" db="EMBL/GenBank/DDBJ databases">
        <authorList>
            <person name="Varghese N."/>
            <person name="Submissions S."/>
        </authorList>
    </citation>
    <scope>NUCLEOTIDE SEQUENCE [LARGE SCALE GENOMIC DNA]</scope>
    <source>
        <strain>GEY</strain>
        <strain evidence="9">DSM 9560</strain>
    </source>
</reference>
<dbReference type="STRING" id="1003.SAMN04488541_101956"/>
<dbReference type="Pfam" id="PF02777">
    <property type="entry name" value="Sod_Fe_C"/>
    <property type="match status" value="1"/>
</dbReference>
<dbReference type="EMBL" id="FONY01000019">
    <property type="protein sequence ID" value="SFF18910.1"/>
    <property type="molecule type" value="Genomic_DNA"/>
</dbReference>
<dbReference type="EC" id="1.15.1.1" evidence="2"/>
<feature type="domain" description="Manganese/iron superoxide dismutase N-terminal" evidence="6">
    <location>
        <begin position="72"/>
        <end position="155"/>
    </location>
</feature>
<dbReference type="InterPro" id="IPR019832">
    <property type="entry name" value="Mn/Fe_SOD_C"/>
</dbReference>
<gene>
    <name evidence="8" type="ORF">SAMN04488541_101956</name>
</gene>
<evidence type="ECO:0000256" key="2">
    <source>
        <dbReference type="ARBA" id="ARBA00012682"/>
    </source>
</evidence>
<dbReference type="SUPFAM" id="SSF54719">
    <property type="entry name" value="Fe,Mn superoxide dismutase (SOD), C-terminal domain"/>
    <property type="match status" value="1"/>
</dbReference>
<evidence type="ECO:0000313" key="8">
    <source>
        <dbReference type="EMBL" id="SFF18910.1"/>
    </source>
</evidence>
<evidence type="ECO:0000259" key="6">
    <source>
        <dbReference type="Pfam" id="PF00081"/>
    </source>
</evidence>
<name>A0A1I2GPG4_9BACT</name>
<comment type="similarity">
    <text evidence="1">Belongs to the iron/manganese superoxide dismutase family.</text>
</comment>
<dbReference type="FunFam" id="1.10.287.990:FF:000001">
    <property type="entry name" value="Superoxide dismutase"/>
    <property type="match status" value="1"/>
</dbReference>
<dbReference type="InterPro" id="IPR019833">
    <property type="entry name" value="Mn/Fe_SOD_BS"/>
</dbReference>
<feature type="domain" description="Manganese/iron superoxide dismutase C-terminal" evidence="7">
    <location>
        <begin position="161"/>
        <end position="267"/>
    </location>
</feature>
<dbReference type="PRINTS" id="PR01703">
    <property type="entry name" value="MNSODISMTASE"/>
</dbReference>
<dbReference type="InterPro" id="IPR036314">
    <property type="entry name" value="SOD_C_sf"/>
</dbReference>
<dbReference type="Pfam" id="PF00081">
    <property type="entry name" value="Sod_Fe_N"/>
    <property type="match status" value="1"/>
</dbReference>
<keyword evidence="5" id="KW-0472">Membrane</keyword>
<dbReference type="GO" id="GO:0004784">
    <property type="term" value="F:superoxide dismutase activity"/>
    <property type="evidence" value="ECO:0007669"/>
    <property type="project" value="UniProtKB-EC"/>
</dbReference>
<sequence length="272" mass="30719">MTFFLFYGTKYLFLNSILIVLRVNLLFLRNIEFTNMDKRTFLKTSSILAAATLVEPLVACSTAKSKISNSKEFSLLPLPYPTEALEPHIDKMTMEIHYGRHHATYVQKLNEAVQNTTFFGKKIEEILPAITEKDAAIRNNGGGHYNHSLFWSILSPKSTAPSGKLAEAINATFGSLDSFKTNFSDAAKAVFGSGWTWLCVGKDKKLFISNTPNQDNPLMSQIVKQVGTPILGLDVWEHAYYLKYQNKRADYINAFWQIVNWDEVAKRFASVS</sequence>
<proteinExistence type="inferred from homology"/>
<evidence type="ECO:0000256" key="1">
    <source>
        <dbReference type="ARBA" id="ARBA00008714"/>
    </source>
</evidence>
<dbReference type="InterPro" id="IPR001189">
    <property type="entry name" value="Mn/Fe_SOD"/>
</dbReference>
<evidence type="ECO:0000256" key="4">
    <source>
        <dbReference type="ARBA" id="ARBA00023002"/>
    </source>
</evidence>
<dbReference type="InterPro" id="IPR036324">
    <property type="entry name" value="Mn/Fe_SOD_N_sf"/>
</dbReference>
<evidence type="ECO:0000313" key="9">
    <source>
        <dbReference type="Proteomes" id="UP000199513"/>
    </source>
</evidence>
<evidence type="ECO:0000256" key="5">
    <source>
        <dbReference type="SAM" id="Phobius"/>
    </source>
</evidence>
<dbReference type="PANTHER" id="PTHR43595">
    <property type="entry name" value="37S RIBOSOMAL PROTEIN S26, MITOCHONDRIAL"/>
    <property type="match status" value="1"/>
</dbReference>
<dbReference type="GO" id="GO:0005737">
    <property type="term" value="C:cytoplasm"/>
    <property type="evidence" value="ECO:0007669"/>
    <property type="project" value="TreeGrafter"/>
</dbReference>
<organism evidence="8 9">
    <name type="scientific">Thermoflexibacter ruber</name>
    <dbReference type="NCBI Taxonomy" id="1003"/>
    <lineage>
        <taxon>Bacteria</taxon>
        <taxon>Pseudomonadati</taxon>
        <taxon>Bacteroidota</taxon>
        <taxon>Cytophagia</taxon>
        <taxon>Cytophagales</taxon>
        <taxon>Thermoflexibacteraceae</taxon>
        <taxon>Thermoflexibacter</taxon>
    </lineage>
</organism>
<dbReference type="Proteomes" id="UP000199513">
    <property type="component" value="Unassembled WGS sequence"/>
</dbReference>
<keyword evidence="5" id="KW-1133">Transmembrane helix</keyword>
<dbReference type="InterPro" id="IPR019831">
    <property type="entry name" value="Mn/Fe_SOD_N"/>
</dbReference>
<keyword evidence="9" id="KW-1185">Reference proteome</keyword>
<dbReference type="Gene3D" id="1.10.287.990">
    <property type="entry name" value="Fe,Mn superoxide dismutase (SOD) domain"/>
    <property type="match status" value="1"/>
</dbReference>
<keyword evidence="4" id="KW-0560">Oxidoreductase</keyword>
<keyword evidence="5" id="KW-0812">Transmembrane</keyword>
<dbReference type="GO" id="GO:0030145">
    <property type="term" value="F:manganese ion binding"/>
    <property type="evidence" value="ECO:0007669"/>
    <property type="project" value="UniProtKB-ARBA"/>
</dbReference>
<dbReference type="PROSITE" id="PS00088">
    <property type="entry name" value="SOD_MN"/>
    <property type="match status" value="1"/>
</dbReference>
<dbReference type="SUPFAM" id="SSF46609">
    <property type="entry name" value="Fe,Mn superoxide dismutase (SOD), N-terminal domain"/>
    <property type="match status" value="1"/>
</dbReference>